<feature type="transmembrane region" description="Helical" evidence="10">
    <location>
        <begin position="32"/>
        <end position="50"/>
    </location>
</feature>
<evidence type="ECO:0000256" key="1">
    <source>
        <dbReference type="ARBA" id="ARBA00004651"/>
    </source>
</evidence>
<organism evidence="12 13">
    <name type="scientific">Oleiphilus messinensis</name>
    <dbReference type="NCBI Taxonomy" id="141451"/>
    <lineage>
        <taxon>Bacteria</taxon>
        <taxon>Pseudomonadati</taxon>
        <taxon>Pseudomonadota</taxon>
        <taxon>Gammaproteobacteria</taxon>
        <taxon>Oceanospirillales</taxon>
        <taxon>Oleiphilaceae</taxon>
        <taxon>Oleiphilus</taxon>
    </lineage>
</organism>
<feature type="domain" description="MotA/TolQ/ExbB proton channel" evidence="11">
    <location>
        <begin position="102"/>
        <end position="217"/>
    </location>
</feature>
<accession>A0A1Y0I5Z4</accession>
<dbReference type="AlphaFoldDB" id="A0A1Y0I5Z4"/>
<dbReference type="GO" id="GO:0071978">
    <property type="term" value="P:bacterial-type flagellum-dependent swarming motility"/>
    <property type="evidence" value="ECO:0007669"/>
    <property type="project" value="InterPro"/>
</dbReference>
<evidence type="ECO:0000256" key="7">
    <source>
        <dbReference type="ARBA" id="ARBA00022989"/>
    </source>
</evidence>
<dbReference type="OrthoDB" id="9806929at2"/>
<evidence type="ECO:0000256" key="3">
    <source>
        <dbReference type="ARBA" id="ARBA00022448"/>
    </source>
</evidence>
<dbReference type="InterPro" id="IPR002898">
    <property type="entry name" value="MotA_ExbB_proton_chnl"/>
</dbReference>
<comment type="subcellular location">
    <subcellularLocation>
        <location evidence="1">Cell membrane</location>
        <topology evidence="1">Multi-pass membrane protein</topology>
    </subcellularLocation>
</comment>
<evidence type="ECO:0000259" key="11">
    <source>
        <dbReference type="Pfam" id="PF01618"/>
    </source>
</evidence>
<keyword evidence="8 10" id="KW-0472">Membrane</keyword>
<evidence type="ECO:0000256" key="4">
    <source>
        <dbReference type="ARBA" id="ARBA00022475"/>
    </source>
</evidence>
<keyword evidence="7 10" id="KW-1133">Transmembrane helix</keyword>
<dbReference type="EMBL" id="CP021425">
    <property type="protein sequence ID" value="ARU55629.1"/>
    <property type="molecule type" value="Genomic_DNA"/>
</dbReference>
<evidence type="ECO:0000256" key="9">
    <source>
        <dbReference type="SAM" id="MobiDB-lite"/>
    </source>
</evidence>
<dbReference type="Pfam" id="PF01618">
    <property type="entry name" value="MotA_ExbB"/>
    <property type="match status" value="1"/>
</dbReference>
<evidence type="ECO:0000256" key="8">
    <source>
        <dbReference type="ARBA" id="ARBA00023136"/>
    </source>
</evidence>
<dbReference type="GO" id="GO:0006935">
    <property type="term" value="P:chemotaxis"/>
    <property type="evidence" value="ECO:0007669"/>
    <property type="project" value="InterPro"/>
</dbReference>
<keyword evidence="6" id="KW-0283">Flagellar rotation</keyword>
<dbReference type="InterPro" id="IPR000540">
    <property type="entry name" value="Flag_MotA_CS"/>
</dbReference>
<protein>
    <submittedName>
        <fullName evidence="12">ExbBD family outer membrane transport energizer</fullName>
    </submittedName>
</protein>
<keyword evidence="3" id="KW-0813">Transport</keyword>
<evidence type="ECO:0000313" key="13">
    <source>
        <dbReference type="Proteomes" id="UP000196027"/>
    </source>
</evidence>
<dbReference type="PANTHER" id="PTHR30433">
    <property type="entry name" value="CHEMOTAXIS PROTEIN MOTA"/>
    <property type="match status" value="1"/>
</dbReference>
<reference evidence="12 13" key="1">
    <citation type="submission" date="2017-05" db="EMBL/GenBank/DDBJ databases">
        <title>Genomic insights into alkan degradation activity of Oleiphilus messinensis.</title>
        <authorList>
            <person name="Kozyavkin S.A."/>
            <person name="Slesarev A.I."/>
            <person name="Golyshin P.N."/>
            <person name="Korzhenkov A."/>
            <person name="Golyshina O.N."/>
            <person name="Toshchakov S.V."/>
        </authorList>
    </citation>
    <scope>NUCLEOTIDE SEQUENCE [LARGE SCALE GENOMIC DNA]</scope>
    <source>
        <strain evidence="12 13">ME102</strain>
    </source>
</reference>
<dbReference type="RefSeq" id="WP_087460713.1">
    <property type="nucleotide sequence ID" value="NZ_CP021425.1"/>
</dbReference>
<gene>
    <name evidence="12" type="ORF">OLMES_1554</name>
</gene>
<keyword evidence="13" id="KW-1185">Reference proteome</keyword>
<evidence type="ECO:0000256" key="5">
    <source>
        <dbReference type="ARBA" id="ARBA00022692"/>
    </source>
</evidence>
<dbReference type="InterPro" id="IPR047055">
    <property type="entry name" value="MotA-like"/>
</dbReference>
<dbReference type="GO" id="GO:0005886">
    <property type="term" value="C:plasma membrane"/>
    <property type="evidence" value="ECO:0007669"/>
    <property type="project" value="UniProtKB-SubCell"/>
</dbReference>
<feature type="region of interest" description="Disordered" evidence="9">
    <location>
        <begin position="249"/>
        <end position="277"/>
    </location>
</feature>
<feature type="transmembrane region" description="Helical" evidence="10">
    <location>
        <begin position="177"/>
        <end position="201"/>
    </location>
</feature>
<dbReference type="Proteomes" id="UP000196027">
    <property type="component" value="Chromosome"/>
</dbReference>
<evidence type="ECO:0000256" key="6">
    <source>
        <dbReference type="ARBA" id="ARBA00022779"/>
    </source>
</evidence>
<feature type="transmembrane region" description="Helical" evidence="10">
    <location>
        <begin position="150"/>
        <end position="171"/>
    </location>
</feature>
<dbReference type="PROSITE" id="PS01307">
    <property type="entry name" value="MOTA"/>
    <property type="match status" value="1"/>
</dbReference>
<comment type="similarity">
    <text evidence="2">Belongs to the MotA family.</text>
</comment>
<keyword evidence="5 10" id="KW-0812">Transmembrane</keyword>
<name>A0A1Y0I5Z4_9GAMM</name>
<dbReference type="PANTHER" id="PTHR30433:SF2">
    <property type="entry name" value="MOTILITY PROTEIN A"/>
    <property type="match status" value="1"/>
</dbReference>
<evidence type="ECO:0000256" key="10">
    <source>
        <dbReference type="SAM" id="Phobius"/>
    </source>
</evidence>
<dbReference type="KEGG" id="ome:OLMES_1554"/>
<evidence type="ECO:0000256" key="2">
    <source>
        <dbReference type="ARBA" id="ARBA00008038"/>
    </source>
</evidence>
<sequence length="277" mass="31226">MRHPPLAAFIGLVIVLLAIVLSADSPLVFLNLPGLAIIIGGITTSLIFSYSKQDLLAAYQDAKQLMKDLPIDKEQTIKDIDGITQLWYRHDLRNVERVLPKVNNSLLNTGVQMVIDRRTQDEINSVLNWKIQQYRNIHLRRARIFQSMSMYAPAFGMVGTLLGLVNMMLIIEGNNNASIAGHLAVALVTTFYGLIFSNLLFKPMAIKMERRIDQTVEWMGVVRESVLLIEQRKSPAFVRQMISTLNPLQEEESRESERVAERKPVSRAATATVLPQS</sequence>
<proteinExistence type="inferred from homology"/>
<feature type="compositionally biased region" description="Basic and acidic residues" evidence="9">
    <location>
        <begin position="255"/>
        <end position="264"/>
    </location>
</feature>
<evidence type="ECO:0000313" key="12">
    <source>
        <dbReference type="EMBL" id="ARU55629.1"/>
    </source>
</evidence>
<keyword evidence="4" id="KW-1003">Cell membrane</keyword>